<gene>
    <name evidence="2" type="ORF">CKAN_00521200</name>
</gene>
<protein>
    <submittedName>
        <fullName evidence="2">Uncharacterized protein</fullName>
    </submittedName>
</protein>
<name>A0A443NE15_9MAGN</name>
<feature type="region of interest" description="Disordered" evidence="1">
    <location>
        <begin position="129"/>
        <end position="153"/>
    </location>
</feature>
<sequence>MPSNTSSPINEAVGTTGGDRFSNEVGTNFSKQIMEGASTFIWQTFRQGEGIGRTSTRCLPSARLTNQLPRLGCGTNLPSARLTEPAAQTRLCSQSPLSSVNEPAAQIRLWNQSSLSSVNGTSSGLGYGTSLPSARLTEPAPDLVMEPVSPQLG</sequence>
<proteinExistence type="predicted"/>
<dbReference type="EMBL" id="QPKB01000002">
    <property type="protein sequence ID" value="RWR76754.1"/>
    <property type="molecule type" value="Genomic_DNA"/>
</dbReference>
<evidence type="ECO:0000256" key="1">
    <source>
        <dbReference type="SAM" id="MobiDB-lite"/>
    </source>
</evidence>
<keyword evidence="3" id="KW-1185">Reference proteome</keyword>
<evidence type="ECO:0000313" key="3">
    <source>
        <dbReference type="Proteomes" id="UP000283530"/>
    </source>
</evidence>
<reference evidence="2 3" key="1">
    <citation type="journal article" date="2019" name="Nat. Plants">
        <title>Stout camphor tree genome fills gaps in understanding of flowering plant genome evolution.</title>
        <authorList>
            <person name="Chaw S.M."/>
            <person name="Liu Y.C."/>
            <person name="Wu Y.W."/>
            <person name="Wang H.Y."/>
            <person name="Lin C.I."/>
            <person name="Wu C.S."/>
            <person name="Ke H.M."/>
            <person name="Chang L.Y."/>
            <person name="Hsu C.Y."/>
            <person name="Yang H.T."/>
            <person name="Sudianto E."/>
            <person name="Hsu M.H."/>
            <person name="Wu K.P."/>
            <person name="Wang L.N."/>
            <person name="Leebens-Mack J.H."/>
            <person name="Tsai I.J."/>
        </authorList>
    </citation>
    <scope>NUCLEOTIDE SEQUENCE [LARGE SCALE GENOMIC DNA]</scope>
    <source>
        <strain evidence="3">cv. Chaw 1501</strain>
        <tissue evidence="2">Young leaves</tissue>
    </source>
</reference>
<comment type="caution">
    <text evidence="2">The sequence shown here is derived from an EMBL/GenBank/DDBJ whole genome shotgun (WGS) entry which is preliminary data.</text>
</comment>
<accession>A0A443NE15</accession>
<evidence type="ECO:0000313" key="2">
    <source>
        <dbReference type="EMBL" id="RWR76754.1"/>
    </source>
</evidence>
<dbReference type="OrthoDB" id="891726at2759"/>
<organism evidence="2 3">
    <name type="scientific">Cinnamomum micranthum f. kanehirae</name>
    <dbReference type="NCBI Taxonomy" id="337451"/>
    <lineage>
        <taxon>Eukaryota</taxon>
        <taxon>Viridiplantae</taxon>
        <taxon>Streptophyta</taxon>
        <taxon>Embryophyta</taxon>
        <taxon>Tracheophyta</taxon>
        <taxon>Spermatophyta</taxon>
        <taxon>Magnoliopsida</taxon>
        <taxon>Magnoliidae</taxon>
        <taxon>Laurales</taxon>
        <taxon>Lauraceae</taxon>
        <taxon>Cinnamomum</taxon>
    </lineage>
</organism>
<feature type="region of interest" description="Disordered" evidence="1">
    <location>
        <begin position="1"/>
        <end position="22"/>
    </location>
</feature>
<dbReference type="Proteomes" id="UP000283530">
    <property type="component" value="Unassembled WGS sequence"/>
</dbReference>
<dbReference type="AlphaFoldDB" id="A0A443NE15"/>